<evidence type="ECO:0000313" key="2">
    <source>
        <dbReference type="EMBL" id="CAI2387534.1"/>
    </source>
</evidence>
<sequence>MNKDLAKVTGLRFEMISKGYSTKQEGQKVPYSANTSKRPSGTSISKSDLKINSRKSKTETNSSRNDFPSIHEENYTSNEIETEKIPEVLVTPEVDDQLETRLQSLEYQPSLKSFQNPEFPVSMKSEELAVRGLKIISPQTEGSANDNLSLSRILGLQSSESESDFSRKDSHISLFAQDDEERSIENKISHLSDKEGYNINLLLRTGMVSESPTPNDNCIPSHFQTYDKIAKIQKKVEEIQSQLTETEYIEILNELDPSPFNFISKDERVPFFELIKKYANTDLEPDTLDKTDQNFVHPLIKEKKKRVKKKKHSLSKSTINKPSEEPDTLEDAMSKIERIYKERQMKLLNKYDAYFQTENALKSELKQIELKRKNIMQALESCECYGKIVITRVPIITNDYDELMDTFESIGHVLFEQEYTFILDQFIERKIRFFPMFSMIYNYSFDKTFVINIYEDIEQKKLYRSYKLANLDFIQTGMTVNSMGDQFELLKMVTLNEENKQREIYVIGFIQYQLEKWMKVLSIQDKIVFYDKAFEHINDLKIEEFKMNNIERSDSQAIRLNDSTVKPPVHPSTFSFKESYQNKMNTIQDDSDYFSPETRTKMAELMKIREQVEHDDSFFENSYLNRTLKSSQNLHSSMDAKEDSGENSPKNMSFTSAHRNPHYSGGTFGKKE</sequence>
<keyword evidence="3" id="KW-1185">Reference proteome</keyword>
<feature type="compositionally biased region" description="Polar residues" evidence="1">
    <location>
        <begin position="32"/>
        <end position="46"/>
    </location>
</feature>
<proteinExistence type="predicted"/>
<comment type="caution">
    <text evidence="2">The sequence shown here is derived from an EMBL/GenBank/DDBJ whole genome shotgun (WGS) entry which is preliminary data.</text>
</comment>
<feature type="region of interest" description="Disordered" evidence="1">
    <location>
        <begin position="307"/>
        <end position="328"/>
    </location>
</feature>
<feature type="compositionally biased region" description="Polar residues" evidence="1">
    <location>
        <begin position="646"/>
        <end position="658"/>
    </location>
</feature>
<name>A0AAD1YA80_EUPCR</name>
<evidence type="ECO:0000256" key="1">
    <source>
        <dbReference type="SAM" id="MobiDB-lite"/>
    </source>
</evidence>
<feature type="region of interest" description="Disordered" evidence="1">
    <location>
        <begin position="16"/>
        <end position="70"/>
    </location>
</feature>
<dbReference type="AlphaFoldDB" id="A0AAD1YA80"/>
<evidence type="ECO:0000313" key="3">
    <source>
        <dbReference type="Proteomes" id="UP001295684"/>
    </source>
</evidence>
<dbReference type="EMBL" id="CAMPGE010030035">
    <property type="protein sequence ID" value="CAI2387534.1"/>
    <property type="molecule type" value="Genomic_DNA"/>
</dbReference>
<dbReference type="Proteomes" id="UP001295684">
    <property type="component" value="Unassembled WGS sequence"/>
</dbReference>
<feature type="region of interest" description="Disordered" evidence="1">
    <location>
        <begin position="634"/>
        <end position="672"/>
    </location>
</feature>
<gene>
    <name evidence="2" type="ORF">ECRASSUSDP1_LOCUS29167</name>
</gene>
<accession>A0AAD1YA80</accession>
<protein>
    <submittedName>
        <fullName evidence="2">Uncharacterized protein</fullName>
    </submittedName>
</protein>
<organism evidence="2 3">
    <name type="scientific">Euplotes crassus</name>
    <dbReference type="NCBI Taxonomy" id="5936"/>
    <lineage>
        <taxon>Eukaryota</taxon>
        <taxon>Sar</taxon>
        <taxon>Alveolata</taxon>
        <taxon>Ciliophora</taxon>
        <taxon>Intramacronucleata</taxon>
        <taxon>Spirotrichea</taxon>
        <taxon>Hypotrichia</taxon>
        <taxon>Euplotida</taxon>
        <taxon>Euplotidae</taxon>
        <taxon>Moneuplotes</taxon>
    </lineage>
</organism>
<reference evidence="2" key="1">
    <citation type="submission" date="2023-07" db="EMBL/GenBank/DDBJ databases">
        <authorList>
            <consortium name="AG Swart"/>
            <person name="Singh M."/>
            <person name="Singh A."/>
            <person name="Seah K."/>
            <person name="Emmerich C."/>
        </authorList>
    </citation>
    <scope>NUCLEOTIDE SEQUENCE</scope>
    <source>
        <strain evidence="2">DP1</strain>
    </source>
</reference>